<feature type="compositionally biased region" description="Basic and acidic residues" evidence="1">
    <location>
        <begin position="45"/>
        <end position="56"/>
    </location>
</feature>
<name>A0A0S2F7Y5_LYSAN</name>
<dbReference type="KEGG" id="lab:LA76x_1415"/>
<evidence type="ECO:0000256" key="1">
    <source>
        <dbReference type="SAM" id="MobiDB-lite"/>
    </source>
</evidence>
<evidence type="ECO:0000313" key="3">
    <source>
        <dbReference type="Proteomes" id="UP000060787"/>
    </source>
</evidence>
<dbReference type="AlphaFoldDB" id="A0A0S2F7Y5"/>
<protein>
    <submittedName>
        <fullName evidence="2">Uncharacterized protein</fullName>
    </submittedName>
</protein>
<organism evidence="2 3">
    <name type="scientific">Lysobacter antibioticus</name>
    <dbReference type="NCBI Taxonomy" id="84531"/>
    <lineage>
        <taxon>Bacteria</taxon>
        <taxon>Pseudomonadati</taxon>
        <taxon>Pseudomonadota</taxon>
        <taxon>Gammaproteobacteria</taxon>
        <taxon>Lysobacterales</taxon>
        <taxon>Lysobacteraceae</taxon>
        <taxon>Lysobacter</taxon>
    </lineage>
</organism>
<dbReference type="Proteomes" id="UP000060787">
    <property type="component" value="Chromosome"/>
</dbReference>
<dbReference type="STRING" id="84531.LA76x_1415"/>
<reference evidence="2 3" key="1">
    <citation type="journal article" date="2015" name="BMC Genomics">
        <title>Comparative genomics and metabolic profiling of the genus Lysobacter.</title>
        <authorList>
            <person name="de Bruijn I."/>
            <person name="Cheng X."/>
            <person name="de Jager V."/>
            <person name="Exposito R.G."/>
            <person name="Watrous J."/>
            <person name="Patel N."/>
            <person name="Postma J."/>
            <person name="Dorrestein P.C."/>
            <person name="Kobayashi D."/>
            <person name="Raaijmakers J.M."/>
        </authorList>
    </citation>
    <scope>NUCLEOTIDE SEQUENCE [LARGE SCALE GENOMIC DNA]</scope>
    <source>
        <strain evidence="2 3">76</strain>
    </source>
</reference>
<dbReference type="PATRIC" id="fig|84531.8.peg.1447"/>
<feature type="compositionally biased region" description="Basic residues" evidence="1">
    <location>
        <begin position="21"/>
        <end position="30"/>
    </location>
</feature>
<feature type="compositionally biased region" description="Polar residues" evidence="1">
    <location>
        <begin position="70"/>
        <end position="80"/>
    </location>
</feature>
<accession>A0A0S2F7Y5</accession>
<sequence>MRSSGVRRVAASEAASQWHRWPQHRGRGSRRSYPLDAWLWGRSGASRDTRRHEPRIDPMAAWNGPRGTLESISAESTNRRQIAARPRVRPRLAGAIAAVRLAARSCRSTP</sequence>
<dbReference type="EMBL" id="CP011129">
    <property type="protein sequence ID" value="ALN79571.1"/>
    <property type="molecule type" value="Genomic_DNA"/>
</dbReference>
<keyword evidence="3" id="KW-1185">Reference proteome</keyword>
<proteinExistence type="predicted"/>
<gene>
    <name evidence="2" type="ORF">LA76x_1415</name>
</gene>
<feature type="region of interest" description="Disordered" evidence="1">
    <location>
        <begin position="1"/>
        <end position="31"/>
    </location>
</feature>
<feature type="region of interest" description="Disordered" evidence="1">
    <location>
        <begin position="44"/>
        <end position="84"/>
    </location>
</feature>
<evidence type="ECO:0000313" key="2">
    <source>
        <dbReference type="EMBL" id="ALN79571.1"/>
    </source>
</evidence>